<accession>A0A6G1GNI2</accession>
<keyword evidence="2" id="KW-1185">Reference proteome</keyword>
<evidence type="ECO:0000313" key="2">
    <source>
        <dbReference type="Proteomes" id="UP000800041"/>
    </source>
</evidence>
<proteinExistence type="predicted"/>
<dbReference type="AlphaFoldDB" id="A0A6G1GNI2"/>
<gene>
    <name evidence="1" type="ORF">K402DRAFT_192870</name>
</gene>
<protein>
    <submittedName>
        <fullName evidence="1">Uncharacterized protein</fullName>
    </submittedName>
</protein>
<name>A0A6G1GNI2_9PEZI</name>
<dbReference type="Proteomes" id="UP000800041">
    <property type="component" value="Unassembled WGS sequence"/>
</dbReference>
<dbReference type="EMBL" id="ML977183">
    <property type="protein sequence ID" value="KAF1982513.1"/>
    <property type="molecule type" value="Genomic_DNA"/>
</dbReference>
<reference evidence="1" key="1">
    <citation type="journal article" date="2020" name="Stud. Mycol.">
        <title>101 Dothideomycetes genomes: a test case for predicting lifestyles and emergence of pathogens.</title>
        <authorList>
            <person name="Haridas S."/>
            <person name="Albert R."/>
            <person name="Binder M."/>
            <person name="Bloem J."/>
            <person name="Labutti K."/>
            <person name="Salamov A."/>
            <person name="Andreopoulos B."/>
            <person name="Baker S."/>
            <person name="Barry K."/>
            <person name="Bills G."/>
            <person name="Bluhm B."/>
            <person name="Cannon C."/>
            <person name="Castanera R."/>
            <person name="Culley D."/>
            <person name="Daum C."/>
            <person name="Ezra D."/>
            <person name="Gonzalez J."/>
            <person name="Henrissat B."/>
            <person name="Kuo A."/>
            <person name="Liang C."/>
            <person name="Lipzen A."/>
            <person name="Lutzoni F."/>
            <person name="Magnuson J."/>
            <person name="Mondo S."/>
            <person name="Nolan M."/>
            <person name="Ohm R."/>
            <person name="Pangilinan J."/>
            <person name="Park H.-J."/>
            <person name="Ramirez L."/>
            <person name="Alfaro M."/>
            <person name="Sun H."/>
            <person name="Tritt A."/>
            <person name="Yoshinaga Y."/>
            <person name="Zwiers L.-H."/>
            <person name="Turgeon B."/>
            <person name="Goodwin S."/>
            <person name="Spatafora J."/>
            <person name="Crous P."/>
            <person name="Grigoriev I."/>
        </authorList>
    </citation>
    <scope>NUCLEOTIDE SEQUENCE</scope>
    <source>
        <strain evidence="1">CBS 113979</strain>
    </source>
</reference>
<sequence>MLALSRSAPVLTSRTLISSAHSPTLGFPSRYFPGSVTQSFYLLISSCFRNAPAIFCDLPVYRGAHGFAISLWSMHETTDKLPQNLEENETYPPAIQALIEQ</sequence>
<organism evidence="1 2">
    <name type="scientific">Aulographum hederae CBS 113979</name>
    <dbReference type="NCBI Taxonomy" id="1176131"/>
    <lineage>
        <taxon>Eukaryota</taxon>
        <taxon>Fungi</taxon>
        <taxon>Dikarya</taxon>
        <taxon>Ascomycota</taxon>
        <taxon>Pezizomycotina</taxon>
        <taxon>Dothideomycetes</taxon>
        <taxon>Pleosporomycetidae</taxon>
        <taxon>Aulographales</taxon>
        <taxon>Aulographaceae</taxon>
    </lineage>
</organism>
<evidence type="ECO:0000313" key="1">
    <source>
        <dbReference type="EMBL" id="KAF1982513.1"/>
    </source>
</evidence>